<evidence type="ECO:0000313" key="2">
    <source>
        <dbReference type="Proteomes" id="UP000678679"/>
    </source>
</evidence>
<dbReference type="PROSITE" id="PS51257">
    <property type="entry name" value="PROKAR_LIPOPROTEIN"/>
    <property type="match status" value="1"/>
</dbReference>
<dbReference type="RefSeq" id="WP_066212038.1">
    <property type="nucleotide sequence ID" value="NZ_CP076132.1"/>
</dbReference>
<organism evidence="1 2">
    <name type="scientific">Flammeovirga yaeyamensis</name>
    <dbReference type="NCBI Taxonomy" id="367791"/>
    <lineage>
        <taxon>Bacteria</taxon>
        <taxon>Pseudomonadati</taxon>
        <taxon>Bacteroidota</taxon>
        <taxon>Cytophagia</taxon>
        <taxon>Cytophagales</taxon>
        <taxon>Flammeovirgaceae</taxon>
        <taxon>Flammeovirga</taxon>
    </lineage>
</organism>
<gene>
    <name evidence="1" type="ORF">KMW28_18510</name>
</gene>
<proteinExistence type="predicted"/>
<evidence type="ECO:0008006" key="3">
    <source>
        <dbReference type="Google" id="ProtNLM"/>
    </source>
</evidence>
<name>A0AAX1N2G0_9BACT</name>
<evidence type="ECO:0000313" key="1">
    <source>
        <dbReference type="EMBL" id="QWG01620.1"/>
    </source>
</evidence>
<protein>
    <recommendedName>
        <fullName evidence="3">Lipocalin-like domain-containing protein</fullName>
    </recommendedName>
</protein>
<accession>A0AAX1N2G0</accession>
<reference evidence="1 2" key="1">
    <citation type="submission" date="2021-05" db="EMBL/GenBank/DDBJ databases">
        <title>Comparative genomic studies on the polysaccharide-degrading batcterial strains of the Flammeovirga genus.</title>
        <authorList>
            <person name="Zewei F."/>
            <person name="Zheng Z."/>
            <person name="Yu L."/>
            <person name="Ruyue G."/>
            <person name="Yanhong M."/>
            <person name="Yuanyuan C."/>
            <person name="Jingyan G."/>
            <person name="Wenjun H."/>
        </authorList>
    </citation>
    <scope>NUCLEOTIDE SEQUENCE [LARGE SCALE GENOMIC DNA]</scope>
    <source>
        <strain evidence="1 2">NBRC:100898</strain>
    </source>
</reference>
<sequence length="155" mass="16918">MKKLISITQVLIITTCFSFISCENAELANTANAVAGNYQITNISAKTNQGQATVQHNPEFDKIIISATDERTVKIDVIVTTAKVSIGTSNANLLQTIYHDVSVEGNNENNTFTLTKTINMDNNATLVGHVNSNSELMLEYKISGTELFSITAYRP</sequence>
<dbReference type="Proteomes" id="UP000678679">
    <property type="component" value="Chromosome 1"/>
</dbReference>
<dbReference type="KEGG" id="fya:KMW28_18510"/>
<dbReference type="EMBL" id="CP076132">
    <property type="protein sequence ID" value="QWG01620.1"/>
    <property type="molecule type" value="Genomic_DNA"/>
</dbReference>
<keyword evidence="2" id="KW-1185">Reference proteome</keyword>
<dbReference type="AlphaFoldDB" id="A0AAX1N2G0"/>